<dbReference type="InterPro" id="IPR036188">
    <property type="entry name" value="FAD/NAD-bd_sf"/>
</dbReference>
<dbReference type="OrthoDB" id="9342835at2"/>
<proteinExistence type="predicted"/>
<evidence type="ECO:0000259" key="2">
    <source>
        <dbReference type="Pfam" id="PF01266"/>
    </source>
</evidence>
<dbReference type="Pfam" id="PF01266">
    <property type="entry name" value="DAO"/>
    <property type="match status" value="1"/>
</dbReference>
<evidence type="ECO:0000256" key="1">
    <source>
        <dbReference type="ARBA" id="ARBA00023002"/>
    </source>
</evidence>
<dbReference type="STRING" id="643674.PAEH1_13080"/>
<keyword evidence="1" id="KW-0560">Oxidoreductase</keyword>
<reference evidence="3 4" key="1">
    <citation type="submission" date="2017-01" db="EMBL/GenBank/DDBJ databases">
        <title>Complete Genome Sequence of Paenalcaligenes hominis, Isolated from a paraplegic Patient with neurogenic bladder.</title>
        <authorList>
            <person name="Mukhopadhyay R."/>
            <person name="Joaquin J."/>
            <person name="Hogue R."/>
            <person name="Kilaru A."/>
            <person name="Jospin G."/>
            <person name="Mars K."/>
            <person name="Eisen J.A."/>
            <person name="Chaturvedi V."/>
        </authorList>
    </citation>
    <scope>NUCLEOTIDE SEQUENCE [LARGE SCALE GENOMIC DNA]</scope>
    <source>
        <strain evidence="3 4">15S00501</strain>
    </source>
</reference>
<evidence type="ECO:0000313" key="4">
    <source>
        <dbReference type="Proteomes" id="UP000189369"/>
    </source>
</evidence>
<dbReference type="EMBL" id="CP019697">
    <property type="protein sequence ID" value="AQS52229.1"/>
    <property type="molecule type" value="Genomic_DNA"/>
</dbReference>
<dbReference type="Gene3D" id="3.50.50.60">
    <property type="entry name" value="FAD/NAD(P)-binding domain"/>
    <property type="match status" value="1"/>
</dbReference>
<dbReference type="PANTHER" id="PTHR13847:SF281">
    <property type="entry name" value="FAD DEPENDENT OXIDOREDUCTASE DOMAIN-CONTAINING PROTEIN"/>
    <property type="match status" value="1"/>
</dbReference>
<dbReference type="InterPro" id="IPR006076">
    <property type="entry name" value="FAD-dep_OxRdtase"/>
</dbReference>
<dbReference type="GO" id="GO:0016491">
    <property type="term" value="F:oxidoreductase activity"/>
    <property type="evidence" value="ECO:0007669"/>
    <property type="project" value="UniProtKB-KW"/>
</dbReference>
<feature type="domain" description="FAD dependent oxidoreductase" evidence="2">
    <location>
        <begin position="35"/>
        <end position="384"/>
    </location>
</feature>
<protein>
    <recommendedName>
        <fullName evidence="2">FAD dependent oxidoreductase domain-containing protein</fullName>
    </recommendedName>
</protein>
<name>A0A1U9K2Q2_9BURK</name>
<accession>A0A1U9K2Q2</accession>
<dbReference type="KEGG" id="phn:PAEH1_13080"/>
<dbReference type="AlphaFoldDB" id="A0A1U9K2Q2"/>
<dbReference type="GO" id="GO:0005737">
    <property type="term" value="C:cytoplasm"/>
    <property type="evidence" value="ECO:0007669"/>
    <property type="project" value="TreeGrafter"/>
</dbReference>
<dbReference type="PANTHER" id="PTHR13847">
    <property type="entry name" value="SARCOSINE DEHYDROGENASE-RELATED"/>
    <property type="match status" value="1"/>
</dbReference>
<dbReference type="Proteomes" id="UP000189369">
    <property type="component" value="Chromosome"/>
</dbReference>
<dbReference type="SUPFAM" id="SSF51905">
    <property type="entry name" value="FAD/NAD(P)-binding domain"/>
    <property type="match status" value="1"/>
</dbReference>
<gene>
    <name evidence="3" type="ORF">PAEH1_13080</name>
</gene>
<sequence>MPNQFTHYHTQSGWSALLSSSPIKANTVTHSFEADYIVIGAGFAGVSAARELALAVPMADIVLLEAGELLQNSSTRNSGFMIDLPYTKIDQRSEVAVQKWQIDLMSHGKACLWSQVKEDPERASYWTEAGHYKGASTHIGSQTLQKIEQILKEKQVDYKKLNSVQAERLLGTNYYKGMLWVPHCTLVQPAALLRRLLTTLPKNVHVFSDSKVTATTSSTKGVRLKIGKCYIQAKKVVWAINSQLAELGLERTKQLSVYTYACLTEPINAFQQSLGNATFWGLTPAEQLEATMRKLPDGRLLFRAGFSYKKELPIIEQTNFLYEGIIKRYPFIRQDQLQFVWGGAVSLTRNGAPIFKRKNKNEIIISGCNASGILKMTALGHLAATDILDKKNKILVSTKKYSKPNYIPPDPIRKLAINFKINKLKKELRA</sequence>
<evidence type="ECO:0000313" key="3">
    <source>
        <dbReference type="EMBL" id="AQS52229.1"/>
    </source>
</evidence>
<dbReference type="Gene3D" id="3.30.9.10">
    <property type="entry name" value="D-Amino Acid Oxidase, subunit A, domain 2"/>
    <property type="match status" value="1"/>
</dbReference>
<organism evidence="3 4">
    <name type="scientific">Paenalcaligenes hominis</name>
    <dbReference type="NCBI Taxonomy" id="643674"/>
    <lineage>
        <taxon>Bacteria</taxon>
        <taxon>Pseudomonadati</taxon>
        <taxon>Pseudomonadota</taxon>
        <taxon>Betaproteobacteria</taxon>
        <taxon>Burkholderiales</taxon>
        <taxon>Alcaligenaceae</taxon>
        <taxon>Paenalcaligenes</taxon>
    </lineage>
</organism>